<keyword evidence="4" id="KW-0611">Plant defense</keyword>
<dbReference type="Gene3D" id="1.10.8.430">
    <property type="entry name" value="Helical domain of apoptotic protease-activating factors"/>
    <property type="match status" value="1"/>
</dbReference>
<dbReference type="SUPFAM" id="SSF52058">
    <property type="entry name" value="L domain-like"/>
    <property type="match status" value="1"/>
</dbReference>
<dbReference type="GO" id="GO:0051707">
    <property type="term" value="P:response to other organism"/>
    <property type="evidence" value="ECO:0007669"/>
    <property type="project" value="UniProtKB-ARBA"/>
</dbReference>
<evidence type="ECO:0000313" key="7">
    <source>
        <dbReference type="Proteomes" id="UP000306102"/>
    </source>
</evidence>
<dbReference type="PANTHER" id="PTHR33463:SF187">
    <property type="entry name" value="AND NB-ARC DOMAIN DISEASE RESISTANCE PROTEIN, PUTATIVE-RELATED"/>
    <property type="match status" value="1"/>
</dbReference>
<keyword evidence="3" id="KW-0547">Nucleotide-binding</keyword>
<keyword evidence="7" id="KW-1185">Reference proteome</keyword>
<dbReference type="GO" id="GO:0006952">
    <property type="term" value="P:defense response"/>
    <property type="evidence" value="ECO:0007669"/>
    <property type="project" value="UniProtKB-KW"/>
</dbReference>
<keyword evidence="1" id="KW-0433">Leucine-rich repeat</keyword>
<dbReference type="GO" id="GO:0005524">
    <property type="term" value="F:ATP binding"/>
    <property type="evidence" value="ECO:0007669"/>
    <property type="project" value="UniProtKB-KW"/>
</dbReference>
<dbReference type="STRING" id="542762.A0A4S4F0K2"/>
<proteinExistence type="predicted"/>
<name>A0A4S4F0K2_CAMSN</name>
<protein>
    <recommendedName>
        <fullName evidence="5">Disease resistance protein winged helix domain-containing protein</fullName>
    </recommendedName>
</protein>
<reference evidence="6 7" key="1">
    <citation type="journal article" date="2018" name="Proc. Natl. Acad. Sci. U.S.A.">
        <title>Draft genome sequence of Camellia sinensis var. sinensis provides insights into the evolution of the tea genome and tea quality.</title>
        <authorList>
            <person name="Wei C."/>
            <person name="Yang H."/>
            <person name="Wang S."/>
            <person name="Zhao J."/>
            <person name="Liu C."/>
            <person name="Gao L."/>
            <person name="Xia E."/>
            <person name="Lu Y."/>
            <person name="Tai Y."/>
            <person name="She G."/>
            <person name="Sun J."/>
            <person name="Cao H."/>
            <person name="Tong W."/>
            <person name="Gao Q."/>
            <person name="Li Y."/>
            <person name="Deng W."/>
            <person name="Jiang X."/>
            <person name="Wang W."/>
            <person name="Chen Q."/>
            <person name="Zhang S."/>
            <person name="Li H."/>
            <person name="Wu J."/>
            <person name="Wang P."/>
            <person name="Li P."/>
            <person name="Shi C."/>
            <person name="Zheng F."/>
            <person name="Jian J."/>
            <person name="Huang B."/>
            <person name="Shan D."/>
            <person name="Shi M."/>
            <person name="Fang C."/>
            <person name="Yue Y."/>
            <person name="Li F."/>
            <person name="Li D."/>
            <person name="Wei S."/>
            <person name="Han B."/>
            <person name="Jiang C."/>
            <person name="Yin Y."/>
            <person name="Xia T."/>
            <person name="Zhang Z."/>
            <person name="Bennetzen J.L."/>
            <person name="Zhao S."/>
            <person name="Wan X."/>
        </authorList>
    </citation>
    <scope>NUCLEOTIDE SEQUENCE [LARGE SCALE GENOMIC DNA]</scope>
    <source>
        <strain evidence="7">cv. Shuchazao</strain>
        <tissue evidence="6">Leaf</tissue>
    </source>
</reference>
<sequence>MGCKVFKVEPLCEEEAGNLFWAKLCNEEDTTLSPEVIEIAKFVAAKCDGLPLAIITMAGSMRGVDDIHCKIPRDELIRYFIAEGLIDRSKSSIRQFDEGHTILNKLERSCLLEHCNNDDGDAYVKMHDLIRDMALKITENRFMVKAGVGLKEIPHLQECAGNLEKVSLMKNNIQEIPCGWSRGCPSLSTLILKDNRLKSIAASFFKHMHALQVLDLSGNSGIRVLPNSISDLVKLTALLLAHCTSLTYVPPLGKLRALEELDLSFTRINRVPQRVDMLVNLKNLNMNGTHILGNIPSRTFTRLSHLQLLRLECTPVQIRAAEELEGLTKLEEIDVYLKDVHSFNVFLKFLQHREVPLGKYILQFGGGSLFEYRS</sequence>
<dbReference type="SMART" id="SM00369">
    <property type="entry name" value="LRR_TYP"/>
    <property type="match status" value="4"/>
</dbReference>
<dbReference type="PANTHER" id="PTHR33463">
    <property type="entry name" value="NB-ARC DOMAIN-CONTAINING PROTEIN-RELATED"/>
    <property type="match status" value="1"/>
</dbReference>
<dbReference type="Gene3D" id="3.80.10.10">
    <property type="entry name" value="Ribonuclease Inhibitor"/>
    <property type="match status" value="1"/>
</dbReference>
<dbReference type="InterPro" id="IPR003591">
    <property type="entry name" value="Leu-rich_rpt_typical-subtyp"/>
</dbReference>
<dbReference type="InterPro" id="IPR058922">
    <property type="entry name" value="WHD_DRP"/>
</dbReference>
<dbReference type="GO" id="GO:0043531">
    <property type="term" value="F:ADP binding"/>
    <property type="evidence" value="ECO:0007669"/>
    <property type="project" value="InterPro"/>
</dbReference>
<dbReference type="InterPro" id="IPR001611">
    <property type="entry name" value="Leu-rich_rpt"/>
</dbReference>
<evidence type="ECO:0000313" key="6">
    <source>
        <dbReference type="EMBL" id="THG22941.1"/>
    </source>
</evidence>
<accession>A0A4S4F0K2</accession>
<dbReference type="InterPro" id="IPR050905">
    <property type="entry name" value="Plant_NBS-LRR"/>
</dbReference>
<gene>
    <name evidence="6" type="ORF">TEA_019558</name>
</gene>
<dbReference type="SUPFAM" id="SSF52540">
    <property type="entry name" value="P-loop containing nucleoside triphosphate hydrolases"/>
    <property type="match status" value="1"/>
</dbReference>
<dbReference type="Proteomes" id="UP000306102">
    <property type="component" value="Unassembled WGS sequence"/>
</dbReference>
<evidence type="ECO:0000259" key="5">
    <source>
        <dbReference type="Pfam" id="PF23559"/>
    </source>
</evidence>
<comment type="caution">
    <text evidence="6">The sequence shown here is derived from an EMBL/GenBank/DDBJ whole genome shotgun (WGS) entry which is preliminary data.</text>
</comment>
<keyword evidence="2" id="KW-0677">Repeat</keyword>
<dbReference type="InterPro" id="IPR032675">
    <property type="entry name" value="LRR_dom_sf"/>
</dbReference>
<dbReference type="EMBL" id="SDRB02000608">
    <property type="protein sequence ID" value="THG22941.1"/>
    <property type="molecule type" value="Genomic_DNA"/>
</dbReference>
<evidence type="ECO:0000256" key="3">
    <source>
        <dbReference type="ARBA" id="ARBA00022741"/>
    </source>
</evidence>
<feature type="domain" description="Disease resistance protein winged helix" evidence="5">
    <location>
        <begin position="69"/>
        <end position="134"/>
    </location>
</feature>
<dbReference type="Pfam" id="PF13855">
    <property type="entry name" value="LRR_8"/>
    <property type="match status" value="1"/>
</dbReference>
<dbReference type="InterPro" id="IPR042197">
    <property type="entry name" value="Apaf_helical"/>
</dbReference>
<dbReference type="AlphaFoldDB" id="A0A4S4F0K2"/>
<dbReference type="InterPro" id="IPR027417">
    <property type="entry name" value="P-loop_NTPase"/>
</dbReference>
<evidence type="ECO:0000256" key="2">
    <source>
        <dbReference type="ARBA" id="ARBA00022737"/>
    </source>
</evidence>
<organism evidence="6 7">
    <name type="scientific">Camellia sinensis var. sinensis</name>
    <name type="common">China tea</name>
    <dbReference type="NCBI Taxonomy" id="542762"/>
    <lineage>
        <taxon>Eukaryota</taxon>
        <taxon>Viridiplantae</taxon>
        <taxon>Streptophyta</taxon>
        <taxon>Embryophyta</taxon>
        <taxon>Tracheophyta</taxon>
        <taxon>Spermatophyta</taxon>
        <taxon>Magnoliopsida</taxon>
        <taxon>eudicotyledons</taxon>
        <taxon>Gunneridae</taxon>
        <taxon>Pentapetalae</taxon>
        <taxon>asterids</taxon>
        <taxon>Ericales</taxon>
        <taxon>Theaceae</taxon>
        <taxon>Camellia</taxon>
    </lineage>
</organism>
<evidence type="ECO:0000256" key="1">
    <source>
        <dbReference type="ARBA" id="ARBA00022614"/>
    </source>
</evidence>
<evidence type="ECO:0000256" key="4">
    <source>
        <dbReference type="ARBA" id="ARBA00022821"/>
    </source>
</evidence>
<dbReference type="Pfam" id="PF23559">
    <property type="entry name" value="WHD_DRP"/>
    <property type="match status" value="1"/>
</dbReference>